<dbReference type="PANTHER" id="PTHR11671">
    <property type="entry name" value="V-TYPE ATP SYNTHASE SUBUNIT D"/>
    <property type="match status" value="1"/>
</dbReference>
<keyword evidence="3" id="KW-0406">Ion transport</keyword>
<dbReference type="eggNOG" id="COG1394">
    <property type="taxonomic scope" value="Bacteria"/>
</dbReference>
<dbReference type="Pfam" id="PF01813">
    <property type="entry name" value="ATP-synt_D"/>
    <property type="match status" value="1"/>
</dbReference>
<dbReference type="GO" id="GO:0046961">
    <property type="term" value="F:proton-transporting ATPase activity, rotational mechanism"/>
    <property type="evidence" value="ECO:0007669"/>
    <property type="project" value="InterPro"/>
</dbReference>
<evidence type="ECO:0000256" key="2">
    <source>
        <dbReference type="ARBA" id="ARBA00022448"/>
    </source>
</evidence>
<dbReference type="NCBIfam" id="NF002565">
    <property type="entry name" value="PRK02195.1"/>
    <property type="match status" value="1"/>
</dbReference>
<keyword evidence="4" id="KW-0175">Coiled coil</keyword>
<dbReference type="Proteomes" id="UP000027997">
    <property type="component" value="Unassembled WGS sequence"/>
</dbReference>
<protein>
    <submittedName>
        <fullName evidence="5">ATP synthase subunit D</fullName>
    </submittedName>
</protein>
<evidence type="ECO:0000313" key="5">
    <source>
        <dbReference type="EMBL" id="KEI72732.1"/>
    </source>
</evidence>
<feature type="coiled-coil region" evidence="4">
    <location>
        <begin position="25"/>
        <end position="62"/>
    </location>
</feature>
<dbReference type="RefSeq" id="WP_020581399.1">
    <property type="nucleotide sequence ID" value="NZ_JOJP01000001.1"/>
</dbReference>
<dbReference type="AlphaFoldDB" id="A0A081KF06"/>
<name>A0A081KF06_9GAMM</name>
<sequence length="208" mass="23926">MAKVALNKSSLNKEKRSLKTYNRYLPALELKRQQLMMERKKAEEALAETREHLAEVEQLVRQQLPMLARQDVPVDNLVKVTDVRLTQENIVGTSVPLVEHIEIALTPYSDLAKPHWVDYLVELLQQMIRLRIELQVRQLRHKELDKATRTTSQRVNLFSKVLIPQTKKNIQKIQIYMSDQDRASVMNAKLSKGKVLAQEAKGGHSQAG</sequence>
<proteinExistence type="inferred from homology"/>
<comment type="caution">
    <text evidence="5">The sequence shown here is derived from an EMBL/GenBank/DDBJ whole genome shotgun (WGS) entry which is preliminary data.</text>
</comment>
<dbReference type="STRING" id="305900.GV64_20145"/>
<evidence type="ECO:0000256" key="1">
    <source>
        <dbReference type="ARBA" id="ARBA00005850"/>
    </source>
</evidence>
<reference evidence="5 6" key="1">
    <citation type="submission" date="2014-06" db="EMBL/GenBank/DDBJ databases">
        <title>Whole Genome Sequences of Three Symbiotic Endozoicomonas Bacteria.</title>
        <authorList>
            <person name="Neave M.J."/>
            <person name="Apprill A."/>
            <person name="Voolstra C.R."/>
        </authorList>
    </citation>
    <scope>NUCLEOTIDE SEQUENCE [LARGE SCALE GENOMIC DNA]</scope>
    <source>
        <strain evidence="5 6">DSM 22380</strain>
    </source>
</reference>
<dbReference type="EMBL" id="JOJP01000001">
    <property type="protein sequence ID" value="KEI72732.1"/>
    <property type="molecule type" value="Genomic_DNA"/>
</dbReference>
<comment type="similarity">
    <text evidence="1">Belongs to the V-ATPase D subunit family.</text>
</comment>
<keyword evidence="2" id="KW-0813">Transport</keyword>
<evidence type="ECO:0000256" key="3">
    <source>
        <dbReference type="ARBA" id="ARBA00023065"/>
    </source>
</evidence>
<dbReference type="InterPro" id="IPR002699">
    <property type="entry name" value="V_ATPase_D"/>
</dbReference>
<keyword evidence="6" id="KW-1185">Reference proteome</keyword>
<dbReference type="Gene3D" id="1.10.287.3240">
    <property type="match status" value="1"/>
</dbReference>
<dbReference type="NCBIfam" id="TIGR00309">
    <property type="entry name" value="V_ATPase_subD"/>
    <property type="match status" value="1"/>
</dbReference>
<gene>
    <name evidence="5" type="ORF">GV64_20145</name>
</gene>
<organism evidence="5 6">
    <name type="scientific">Endozoicomonas elysicola</name>
    <dbReference type="NCBI Taxonomy" id="305900"/>
    <lineage>
        <taxon>Bacteria</taxon>
        <taxon>Pseudomonadati</taxon>
        <taxon>Pseudomonadota</taxon>
        <taxon>Gammaproteobacteria</taxon>
        <taxon>Oceanospirillales</taxon>
        <taxon>Endozoicomonadaceae</taxon>
        <taxon>Endozoicomonas</taxon>
    </lineage>
</organism>
<evidence type="ECO:0000256" key="4">
    <source>
        <dbReference type="SAM" id="Coils"/>
    </source>
</evidence>
<accession>A0A081KF06</accession>
<evidence type="ECO:0000313" key="6">
    <source>
        <dbReference type="Proteomes" id="UP000027997"/>
    </source>
</evidence>